<name>A0A8J7IDK7_9NOST</name>
<dbReference type="RefSeq" id="WP_214434888.1">
    <property type="nucleotide sequence ID" value="NZ_CAWPUQ010000151.1"/>
</dbReference>
<feature type="domain" description="AB hydrolase-1" evidence="4">
    <location>
        <begin position="19"/>
        <end position="256"/>
    </location>
</feature>
<protein>
    <recommendedName>
        <fullName evidence="3">Putative 2-succinyl-6-hydroxy-2,4-cyclohexadiene-1-carboxylate synthase</fullName>
        <shortName evidence="3">SHCHC synthase</shortName>
        <ecNumber evidence="3">4.2.99.20</ecNumber>
    </recommendedName>
</protein>
<dbReference type="UniPathway" id="UPA01057">
    <property type="reaction ID" value="UER00900"/>
</dbReference>
<accession>A0A8J7IDK7</accession>
<organism evidence="5 6">
    <name type="scientific">Dendronalium phyllosphericum CENA369</name>
    <dbReference type="NCBI Taxonomy" id="1725256"/>
    <lineage>
        <taxon>Bacteria</taxon>
        <taxon>Bacillati</taxon>
        <taxon>Cyanobacteriota</taxon>
        <taxon>Cyanophyceae</taxon>
        <taxon>Nostocales</taxon>
        <taxon>Nostocaceae</taxon>
        <taxon>Dendronalium</taxon>
        <taxon>Dendronalium phyllosphericum</taxon>
    </lineage>
</organism>
<comment type="catalytic activity">
    <reaction evidence="3">
        <text>5-enolpyruvoyl-6-hydroxy-2-succinyl-cyclohex-3-ene-1-carboxylate = (1R,6R)-6-hydroxy-2-succinyl-cyclohexa-2,4-diene-1-carboxylate + pyruvate</text>
        <dbReference type="Rhea" id="RHEA:25597"/>
        <dbReference type="ChEBI" id="CHEBI:15361"/>
        <dbReference type="ChEBI" id="CHEBI:58689"/>
        <dbReference type="ChEBI" id="CHEBI:58818"/>
        <dbReference type="EC" id="4.2.99.20"/>
    </reaction>
</comment>
<dbReference type="Proteomes" id="UP000662314">
    <property type="component" value="Unassembled WGS sequence"/>
</dbReference>
<evidence type="ECO:0000259" key="4">
    <source>
        <dbReference type="Pfam" id="PF00561"/>
    </source>
</evidence>
<dbReference type="InterPro" id="IPR022485">
    <property type="entry name" value="SHCHC_synthase_MenH"/>
</dbReference>
<evidence type="ECO:0000256" key="1">
    <source>
        <dbReference type="ARBA" id="ARBA00022428"/>
    </source>
</evidence>
<evidence type="ECO:0000313" key="6">
    <source>
        <dbReference type="Proteomes" id="UP000662314"/>
    </source>
</evidence>
<dbReference type="AlphaFoldDB" id="A0A8J7IDK7"/>
<gene>
    <name evidence="3 5" type="primary">menH</name>
    <name evidence="5" type="ORF">I8752_24770</name>
</gene>
<dbReference type="PANTHER" id="PTHR42916:SF1">
    <property type="entry name" value="PROTEIN PHYLLO, CHLOROPLASTIC"/>
    <property type="match status" value="1"/>
</dbReference>
<dbReference type="GO" id="GO:0009234">
    <property type="term" value="P:menaquinone biosynthetic process"/>
    <property type="evidence" value="ECO:0007669"/>
    <property type="project" value="UniProtKB-UniRule"/>
</dbReference>
<comment type="caution">
    <text evidence="5">The sequence shown here is derived from an EMBL/GenBank/DDBJ whole genome shotgun (WGS) entry which is preliminary data.</text>
</comment>
<proteinExistence type="inferred from homology"/>
<evidence type="ECO:0000256" key="2">
    <source>
        <dbReference type="ARBA" id="ARBA00023239"/>
    </source>
</evidence>
<dbReference type="EMBL" id="JAECZA010000224">
    <property type="protein sequence ID" value="MBH8576147.1"/>
    <property type="molecule type" value="Genomic_DNA"/>
</dbReference>
<dbReference type="PANTHER" id="PTHR42916">
    <property type="entry name" value="2-SUCCINYL-5-ENOLPYRUVYL-6-HYDROXY-3-CYCLOHEXENE-1-CARBOXYLATE SYNTHASE"/>
    <property type="match status" value="1"/>
</dbReference>
<sequence>MGCTNYQFNYSLISNTNKPLILFLHGFMGNIQEFNEAIELLTNDFSYLTIDLPGHGKTQVLGADEGYTMVNTANALIHLLDELKINQCFLVGYSMGGRLALYLTLHFPERFPKVVLESASPGLATELERIERIKQDVQIARKLARSFTKSDFATFLATWYNQPIFGSIKNHPKFENMLGNRLQNHPNELIKSLQFMGTGSQPSLWENLKNHETPLLLLVGEYDAKFIDINTQMAKIGKFSQMKIIKNSAHNIHFENTLEFVQNIREFFTKQPEN</sequence>
<reference evidence="5 6" key="1">
    <citation type="journal article" date="2021" name="Int. J. Syst. Evol. Microbiol.">
        <title>Amazonocrinis nigriterrae gen. nov., sp. nov., Atlanticothrix silvestris gen. nov., sp. nov. and Dendronalium phyllosphericum gen. nov., sp. nov., nostocacean cyanobacteria from Brazilian environments.</title>
        <authorList>
            <person name="Alvarenga D.O."/>
            <person name="Andreote A.P.D."/>
            <person name="Branco L.H.Z."/>
            <person name="Delbaje E."/>
            <person name="Cruz R.B."/>
            <person name="Varani A.M."/>
            <person name="Fiore M.F."/>
        </authorList>
    </citation>
    <scope>NUCLEOTIDE SEQUENCE [LARGE SCALE GENOMIC DNA]</scope>
    <source>
        <strain evidence="5 6">CENA369</strain>
    </source>
</reference>
<dbReference type="Gene3D" id="3.40.50.1820">
    <property type="entry name" value="alpha/beta hydrolase"/>
    <property type="match status" value="1"/>
</dbReference>
<dbReference type="EC" id="4.2.99.20" evidence="3"/>
<dbReference type="GO" id="GO:0070205">
    <property type="term" value="F:2-succinyl-6-hydroxy-2,4-cyclohexadiene-1-carboxylate synthase activity"/>
    <property type="evidence" value="ECO:0007669"/>
    <property type="project" value="UniProtKB-UniRule"/>
</dbReference>
<dbReference type="NCBIfam" id="TIGR03695">
    <property type="entry name" value="menH_SHCHC"/>
    <property type="match status" value="1"/>
</dbReference>
<comment type="similarity">
    <text evidence="3">Belongs to the AB hydrolase superfamily. MenH family.</text>
</comment>
<dbReference type="UniPathway" id="UPA00995"/>
<dbReference type="GO" id="GO:0042372">
    <property type="term" value="P:phylloquinone biosynthetic process"/>
    <property type="evidence" value="ECO:0007669"/>
    <property type="project" value="UniProtKB-UniRule"/>
</dbReference>
<keyword evidence="1" id="KW-0474">Menaquinone biosynthesis</keyword>
<dbReference type="InterPro" id="IPR029058">
    <property type="entry name" value="AB_hydrolase_fold"/>
</dbReference>
<comment type="function">
    <text evidence="3">Catalyzes a proton abstraction reaction that results in 2,5-elimination of pyruvate from 2-succinyl-5-enolpyruvyl-6-hydroxy-3-cyclohexene-1-carboxylate (SEPHCHC) and the formation of 2-succinyl-6-hydroxy-2,4-cyclohexadiene-1-carboxylate (SHCHC).</text>
</comment>
<dbReference type="Pfam" id="PF00561">
    <property type="entry name" value="Abhydrolase_1"/>
    <property type="match status" value="1"/>
</dbReference>
<dbReference type="HAMAP" id="MF_01660">
    <property type="entry name" value="MenH"/>
    <property type="match status" value="1"/>
</dbReference>
<comment type="pathway">
    <text evidence="3">Cofactor biosynthesis; phylloquinone biosynthesis.</text>
</comment>
<keyword evidence="2 3" id="KW-0456">Lyase</keyword>
<dbReference type="InterPro" id="IPR000073">
    <property type="entry name" value="AB_hydrolase_1"/>
</dbReference>
<dbReference type="SUPFAM" id="SSF53474">
    <property type="entry name" value="alpha/beta-Hydrolases"/>
    <property type="match status" value="1"/>
</dbReference>
<evidence type="ECO:0000313" key="5">
    <source>
        <dbReference type="EMBL" id="MBH8576147.1"/>
    </source>
</evidence>
<evidence type="ECO:0000256" key="3">
    <source>
        <dbReference type="HAMAP-Rule" id="MF_01660"/>
    </source>
</evidence>
<keyword evidence="6" id="KW-1185">Reference proteome</keyword>
<comment type="subunit">
    <text evidence="3">Monomer.</text>
</comment>
<dbReference type="PRINTS" id="PR00111">
    <property type="entry name" value="ABHYDROLASE"/>
</dbReference>
<comment type="pathway">
    <text evidence="3">Quinol/quinone metabolism; 1,4-dihydroxy-2-naphthoate biosynthesis; 1,4-dihydroxy-2-naphthoate from chorismate: step 3/7.</text>
</comment>